<gene>
    <name evidence="1" type="ORF">SAMN05428642_101351</name>
</gene>
<dbReference type="AlphaFoldDB" id="A0A1K2IB62"/>
<sequence>MKFFLIEIVKSIREVIIANLKEIGRWLTEKQ</sequence>
<dbReference type="EMBL" id="FPKV01000001">
    <property type="protein sequence ID" value="SFZ89514.1"/>
    <property type="molecule type" value="Genomic_DNA"/>
</dbReference>
<keyword evidence="2" id="KW-1185">Reference proteome</keyword>
<reference evidence="1 2" key="1">
    <citation type="submission" date="2016-10" db="EMBL/GenBank/DDBJ databases">
        <authorList>
            <person name="de Groot N.N."/>
        </authorList>
    </citation>
    <scope>NUCLEOTIDE SEQUENCE [LARGE SCALE GENOMIC DNA]</scope>
    <source>
        <strain evidence="1 2">DSM 18180</strain>
    </source>
</reference>
<name>A0A1K2IB62_9FLAO</name>
<accession>A0A1K2IB62</accession>
<evidence type="ECO:0000313" key="1">
    <source>
        <dbReference type="EMBL" id="SFZ89514.1"/>
    </source>
</evidence>
<protein>
    <submittedName>
        <fullName evidence="1">Uncharacterized protein</fullName>
    </submittedName>
</protein>
<evidence type="ECO:0000313" key="2">
    <source>
        <dbReference type="Proteomes" id="UP000182544"/>
    </source>
</evidence>
<dbReference type="Proteomes" id="UP000182544">
    <property type="component" value="Unassembled WGS sequence"/>
</dbReference>
<organism evidence="1 2">
    <name type="scientific">Flaviramulus basaltis</name>
    <dbReference type="NCBI Taxonomy" id="369401"/>
    <lineage>
        <taxon>Bacteria</taxon>
        <taxon>Pseudomonadati</taxon>
        <taxon>Bacteroidota</taxon>
        <taxon>Flavobacteriia</taxon>
        <taxon>Flavobacteriales</taxon>
        <taxon>Flavobacteriaceae</taxon>
        <taxon>Flaviramulus</taxon>
    </lineage>
</organism>
<proteinExistence type="predicted"/>